<accession>A0A7X0D1K2</accession>
<dbReference type="RefSeq" id="WP_183995317.1">
    <property type="nucleotide sequence ID" value="NZ_BMHW01000005.1"/>
</dbReference>
<proteinExistence type="predicted"/>
<keyword evidence="2" id="KW-1185">Reference proteome</keyword>
<protein>
    <submittedName>
        <fullName evidence="1">Uncharacterized protein</fullName>
    </submittedName>
</protein>
<sequence>MFLFKSAAGSFPIFDFHLSFSRCQNNLDAVIFLVAERLVELQSLIKRCAMGTMSVGSISQLAAAIHPVGNYLRGEEPARP</sequence>
<reference evidence="1 2" key="1">
    <citation type="submission" date="2020-08" db="EMBL/GenBank/DDBJ databases">
        <title>Genomic Encyclopedia of Type Strains, Phase IV (KMG-IV): sequencing the most valuable type-strain genomes for metagenomic binning, comparative biology and taxonomic classification.</title>
        <authorList>
            <person name="Goeker M."/>
        </authorList>
    </citation>
    <scope>NUCLEOTIDE SEQUENCE [LARGE SCALE GENOMIC DNA]</scope>
    <source>
        <strain evidence="1 2">DSM 100734</strain>
    </source>
</reference>
<gene>
    <name evidence="1" type="ORF">HNQ72_004480</name>
</gene>
<dbReference type="AlphaFoldDB" id="A0A7X0D1K2"/>
<organism evidence="1 2">
    <name type="scientific">Rhizobium wenxiniae</name>
    <dbReference type="NCBI Taxonomy" id="1737357"/>
    <lineage>
        <taxon>Bacteria</taxon>
        <taxon>Pseudomonadati</taxon>
        <taxon>Pseudomonadota</taxon>
        <taxon>Alphaproteobacteria</taxon>
        <taxon>Hyphomicrobiales</taxon>
        <taxon>Rhizobiaceae</taxon>
        <taxon>Rhizobium/Agrobacterium group</taxon>
        <taxon>Rhizobium</taxon>
    </lineage>
</organism>
<name>A0A7X0D1K2_9HYPH</name>
<comment type="caution">
    <text evidence="1">The sequence shown here is derived from an EMBL/GenBank/DDBJ whole genome shotgun (WGS) entry which is preliminary data.</text>
</comment>
<dbReference type="Proteomes" id="UP000547879">
    <property type="component" value="Unassembled WGS sequence"/>
</dbReference>
<dbReference type="EMBL" id="JACHEG010000006">
    <property type="protein sequence ID" value="MBB6164635.1"/>
    <property type="molecule type" value="Genomic_DNA"/>
</dbReference>
<evidence type="ECO:0000313" key="2">
    <source>
        <dbReference type="Proteomes" id="UP000547879"/>
    </source>
</evidence>
<evidence type="ECO:0000313" key="1">
    <source>
        <dbReference type="EMBL" id="MBB6164635.1"/>
    </source>
</evidence>